<gene>
    <name evidence="1" type="ORF">EVAR_22727_1</name>
</gene>
<accession>A0A4C1USC7</accession>
<protein>
    <submittedName>
        <fullName evidence="1">Uncharacterized protein</fullName>
    </submittedName>
</protein>
<dbReference type="Proteomes" id="UP000299102">
    <property type="component" value="Unassembled WGS sequence"/>
</dbReference>
<organism evidence="1 2">
    <name type="scientific">Eumeta variegata</name>
    <name type="common">Bagworm moth</name>
    <name type="synonym">Eumeta japonica</name>
    <dbReference type="NCBI Taxonomy" id="151549"/>
    <lineage>
        <taxon>Eukaryota</taxon>
        <taxon>Metazoa</taxon>
        <taxon>Ecdysozoa</taxon>
        <taxon>Arthropoda</taxon>
        <taxon>Hexapoda</taxon>
        <taxon>Insecta</taxon>
        <taxon>Pterygota</taxon>
        <taxon>Neoptera</taxon>
        <taxon>Endopterygota</taxon>
        <taxon>Lepidoptera</taxon>
        <taxon>Glossata</taxon>
        <taxon>Ditrysia</taxon>
        <taxon>Tineoidea</taxon>
        <taxon>Psychidae</taxon>
        <taxon>Oiketicinae</taxon>
        <taxon>Eumeta</taxon>
    </lineage>
</organism>
<reference evidence="1 2" key="1">
    <citation type="journal article" date="2019" name="Commun. Biol.">
        <title>The bagworm genome reveals a unique fibroin gene that provides high tensile strength.</title>
        <authorList>
            <person name="Kono N."/>
            <person name="Nakamura H."/>
            <person name="Ohtoshi R."/>
            <person name="Tomita M."/>
            <person name="Numata K."/>
            <person name="Arakawa K."/>
        </authorList>
    </citation>
    <scope>NUCLEOTIDE SEQUENCE [LARGE SCALE GENOMIC DNA]</scope>
</reference>
<dbReference type="EMBL" id="BGZK01000219">
    <property type="protein sequence ID" value="GBP29355.1"/>
    <property type="molecule type" value="Genomic_DNA"/>
</dbReference>
<proteinExistence type="predicted"/>
<evidence type="ECO:0000313" key="1">
    <source>
        <dbReference type="EMBL" id="GBP29355.1"/>
    </source>
</evidence>
<sequence length="81" mass="9572">MWPYRNQIRTFVAIPKVRGVSGRRKSDALYDFVKRRVRRARTRPRKGRFRSGSLLDQLNDFAGHGYSNLHCPRERVHSAFV</sequence>
<name>A0A4C1USC7_EUMVA</name>
<evidence type="ECO:0000313" key="2">
    <source>
        <dbReference type="Proteomes" id="UP000299102"/>
    </source>
</evidence>
<dbReference type="AlphaFoldDB" id="A0A4C1USC7"/>
<comment type="caution">
    <text evidence="1">The sequence shown here is derived from an EMBL/GenBank/DDBJ whole genome shotgun (WGS) entry which is preliminary data.</text>
</comment>
<keyword evidence="2" id="KW-1185">Reference proteome</keyword>